<dbReference type="Proteomes" id="UP000887540">
    <property type="component" value="Unplaced"/>
</dbReference>
<dbReference type="GO" id="GO:0005975">
    <property type="term" value="P:carbohydrate metabolic process"/>
    <property type="evidence" value="ECO:0007669"/>
    <property type="project" value="InterPro"/>
</dbReference>
<evidence type="ECO:0000259" key="5">
    <source>
        <dbReference type="PROSITE" id="PS51910"/>
    </source>
</evidence>
<name>A0A914E6R4_9BILA</name>
<dbReference type="WBParaSite" id="ACRNAN_scaffold581.g9676.t1">
    <property type="protein sequence ID" value="ACRNAN_scaffold581.g9676.t1"/>
    <property type="gene ID" value="ACRNAN_scaffold581.g9676"/>
</dbReference>
<evidence type="ECO:0000256" key="2">
    <source>
        <dbReference type="ARBA" id="ARBA00023295"/>
    </source>
</evidence>
<dbReference type="Pfam" id="PF00704">
    <property type="entry name" value="Glyco_hydro_18"/>
    <property type="match status" value="1"/>
</dbReference>
<dbReference type="PROSITE" id="PS51910">
    <property type="entry name" value="GH18_2"/>
    <property type="match status" value="1"/>
</dbReference>
<dbReference type="InterPro" id="IPR001579">
    <property type="entry name" value="Glyco_hydro_18_chit_AS"/>
</dbReference>
<dbReference type="SUPFAM" id="SSF51445">
    <property type="entry name" value="(Trans)glycosidases"/>
    <property type="match status" value="1"/>
</dbReference>
<evidence type="ECO:0000256" key="3">
    <source>
        <dbReference type="RuleBase" id="RU000489"/>
    </source>
</evidence>
<dbReference type="GO" id="GO:0008061">
    <property type="term" value="F:chitin binding"/>
    <property type="evidence" value="ECO:0007669"/>
    <property type="project" value="TreeGrafter"/>
</dbReference>
<organism evidence="6 7">
    <name type="scientific">Acrobeloides nanus</name>
    <dbReference type="NCBI Taxonomy" id="290746"/>
    <lineage>
        <taxon>Eukaryota</taxon>
        <taxon>Metazoa</taxon>
        <taxon>Ecdysozoa</taxon>
        <taxon>Nematoda</taxon>
        <taxon>Chromadorea</taxon>
        <taxon>Rhabditida</taxon>
        <taxon>Tylenchina</taxon>
        <taxon>Cephalobomorpha</taxon>
        <taxon>Cephaloboidea</taxon>
        <taxon>Cephalobidae</taxon>
        <taxon>Acrobeloides</taxon>
    </lineage>
</organism>
<evidence type="ECO:0000256" key="4">
    <source>
        <dbReference type="RuleBase" id="RU004453"/>
    </source>
</evidence>
<dbReference type="GO" id="GO:0006032">
    <property type="term" value="P:chitin catabolic process"/>
    <property type="evidence" value="ECO:0007669"/>
    <property type="project" value="TreeGrafter"/>
</dbReference>
<dbReference type="PANTHER" id="PTHR11177">
    <property type="entry name" value="CHITINASE"/>
    <property type="match status" value="1"/>
</dbReference>
<sequence length="83" mass="9454">MDNLINYVVDYLIKNNLDGFDIDWEFPASSKDAKSTDRKGFATLLQKLRQKFNEIKPSLLITLAVSAPFDITKVAYEIDALNK</sequence>
<feature type="domain" description="GH18" evidence="5">
    <location>
        <begin position="1"/>
        <end position="83"/>
    </location>
</feature>
<comment type="similarity">
    <text evidence="4">Belongs to the glycosyl hydrolase 18 family.</text>
</comment>
<evidence type="ECO:0000256" key="1">
    <source>
        <dbReference type="ARBA" id="ARBA00022801"/>
    </source>
</evidence>
<dbReference type="AlphaFoldDB" id="A0A914E6R4"/>
<dbReference type="PROSITE" id="PS01095">
    <property type="entry name" value="GH18_1"/>
    <property type="match status" value="1"/>
</dbReference>
<accession>A0A914E6R4</accession>
<dbReference type="InterPro" id="IPR017853">
    <property type="entry name" value="GH"/>
</dbReference>
<dbReference type="InterPro" id="IPR001223">
    <property type="entry name" value="Glyco_hydro18_cat"/>
</dbReference>
<dbReference type="GO" id="GO:0004568">
    <property type="term" value="F:chitinase activity"/>
    <property type="evidence" value="ECO:0007669"/>
    <property type="project" value="TreeGrafter"/>
</dbReference>
<reference evidence="7" key="1">
    <citation type="submission" date="2022-11" db="UniProtKB">
        <authorList>
            <consortium name="WormBaseParasite"/>
        </authorList>
    </citation>
    <scope>IDENTIFICATION</scope>
</reference>
<dbReference type="Gene3D" id="3.20.20.80">
    <property type="entry name" value="Glycosidases"/>
    <property type="match status" value="1"/>
</dbReference>
<protein>
    <submittedName>
        <fullName evidence="7">GH18 domain-containing protein</fullName>
    </submittedName>
</protein>
<evidence type="ECO:0000313" key="7">
    <source>
        <dbReference type="WBParaSite" id="ACRNAN_scaffold581.g9676.t1"/>
    </source>
</evidence>
<keyword evidence="2 3" id="KW-0326">Glycosidase</keyword>
<keyword evidence="1 3" id="KW-0378">Hydrolase</keyword>
<proteinExistence type="inferred from homology"/>
<evidence type="ECO:0000313" key="6">
    <source>
        <dbReference type="Proteomes" id="UP000887540"/>
    </source>
</evidence>
<dbReference type="GO" id="GO:0005576">
    <property type="term" value="C:extracellular region"/>
    <property type="evidence" value="ECO:0007669"/>
    <property type="project" value="TreeGrafter"/>
</dbReference>
<dbReference type="PANTHER" id="PTHR11177:SF317">
    <property type="entry name" value="CHITINASE 12-RELATED"/>
    <property type="match status" value="1"/>
</dbReference>
<dbReference type="InterPro" id="IPR050314">
    <property type="entry name" value="Glycosyl_Hydrlase_18"/>
</dbReference>
<keyword evidence="6" id="KW-1185">Reference proteome</keyword>